<dbReference type="InterPro" id="IPR029044">
    <property type="entry name" value="Nucleotide-diphossugar_trans"/>
</dbReference>
<protein>
    <recommendedName>
        <fullName evidence="10">4,4'-diaponeurosporenoate glycosyltransferase</fullName>
    </recommendedName>
</protein>
<sequence>MIKFSVVIPAHNEEKYIGRCIRAVISASKYVKPERVEIIVVANRCTDRTCAIAKHYGAKVIINDDKCIAAIRNTGVKAAKGKIVVTIDADSLMTKYSLVEIRERLESGKYIGGGTNPRFERMSLGIAVSTMYVLLKLLPVMIKNGGFLSGAMFWFYKHDFEAVNGFDESLVSLEDMDFAVRLKKLGRQKGKKYGTLKRSYITTSSRKFDEFGDWYLIKNRKLTKRIFSGKDRQAADSFYYDVR</sequence>
<evidence type="ECO:0000256" key="8">
    <source>
        <dbReference type="ARBA" id="ARBA00037904"/>
    </source>
</evidence>
<proteinExistence type="inferred from homology"/>
<dbReference type="GO" id="GO:0016117">
    <property type="term" value="P:carotenoid biosynthetic process"/>
    <property type="evidence" value="ECO:0007669"/>
    <property type="project" value="UniProtKB-KW"/>
</dbReference>
<evidence type="ECO:0000256" key="5">
    <source>
        <dbReference type="ARBA" id="ARBA00022746"/>
    </source>
</evidence>
<feature type="domain" description="Glycosyltransferase 2-like" evidence="11">
    <location>
        <begin position="5"/>
        <end position="115"/>
    </location>
</feature>
<gene>
    <name evidence="12" type="ORF">SAMN02910265_01437</name>
</gene>
<name>A0A1H6J216_RUMFL</name>
<keyword evidence="5" id="KW-0125">Carotenoid biosynthesis</keyword>
<accession>A0A1H6J216</accession>
<dbReference type="GO" id="GO:0016757">
    <property type="term" value="F:glycosyltransferase activity"/>
    <property type="evidence" value="ECO:0007669"/>
    <property type="project" value="UniProtKB-KW"/>
</dbReference>
<keyword evidence="4 12" id="KW-0808">Transferase</keyword>
<comment type="pathway">
    <text evidence="8">Carotenoid biosynthesis; staphyloxanthin biosynthesis; staphyloxanthin from farnesyl diphosphate: step 4/5.</text>
</comment>
<dbReference type="Gene3D" id="3.90.550.10">
    <property type="entry name" value="Spore Coat Polysaccharide Biosynthesis Protein SpsA, Chain A"/>
    <property type="match status" value="1"/>
</dbReference>
<organism evidence="12 13">
    <name type="scientific">Ruminococcus flavefaciens</name>
    <dbReference type="NCBI Taxonomy" id="1265"/>
    <lineage>
        <taxon>Bacteria</taxon>
        <taxon>Bacillati</taxon>
        <taxon>Bacillota</taxon>
        <taxon>Clostridia</taxon>
        <taxon>Eubacteriales</taxon>
        <taxon>Oscillospiraceae</taxon>
        <taxon>Ruminococcus</taxon>
    </lineage>
</organism>
<comment type="subcellular location">
    <subcellularLocation>
        <location evidence="1">Cell membrane</location>
    </subcellularLocation>
</comment>
<evidence type="ECO:0000313" key="12">
    <source>
        <dbReference type="EMBL" id="SEH55923.1"/>
    </source>
</evidence>
<evidence type="ECO:0000256" key="10">
    <source>
        <dbReference type="ARBA" id="ARBA00040345"/>
    </source>
</evidence>
<dbReference type="PANTHER" id="PTHR43646:SF2">
    <property type="entry name" value="GLYCOSYLTRANSFERASE 2-LIKE DOMAIN-CONTAINING PROTEIN"/>
    <property type="match status" value="1"/>
</dbReference>
<dbReference type="EMBL" id="FNWV01000004">
    <property type="protein sequence ID" value="SEH55923.1"/>
    <property type="molecule type" value="Genomic_DNA"/>
</dbReference>
<dbReference type="InterPro" id="IPR001173">
    <property type="entry name" value="Glyco_trans_2-like"/>
</dbReference>
<evidence type="ECO:0000256" key="4">
    <source>
        <dbReference type="ARBA" id="ARBA00022679"/>
    </source>
</evidence>
<evidence type="ECO:0000256" key="2">
    <source>
        <dbReference type="ARBA" id="ARBA00022475"/>
    </source>
</evidence>
<evidence type="ECO:0000259" key="11">
    <source>
        <dbReference type="Pfam" id="PF00535"/>
    </source>
</evidence>
<keyword evidence="3" id="KW-0328">Glycosyltransferase</keyword>
<comment type="function">
    <text evidence="7">Catalyzes the glycosylation of 4,4'-diaponeurosporenoate, i.e. the esterification of glucose at the C1'' position with the carboxyl group of 4,4'-diaponeurosporenic acid, to form glycosyl-4,4'-diaponeurosporenoate. This is a step in the biosynthesis of staphyloxanthin, an orange pigment present in most staphylococci strains.</text>
</comment>
<dbReference type="Pfam" id="PF00535">
    <property type="entry name" value="Glycos_transf_2"/>
    <property type="match status" value="1"/>
</dbReference>
<keyword evidence="2" id="KW-1003">Cell membrane</keyword>
<dbReference type="GO" id="GO:0005886">
    <property type="term" value="C:plasma membrane"/>
    <property type="evidence" value="ECO:0007669"/>
    <property type="project" value="UniProtKB-SubCell"/>
</dbReference>
<evidence type="ECO:0000256" key="6">
    <source>
        <dbReference type="ARBA" id="ARBA00023136"/>
    </source>
</evidence>
<evidence type="ECO:0000313" key="13">
    <source>
        <dbReference type="Proteomes" id="UP000183190"/>
    </source>
</evidence>
<dbReference type="SUPFAM" id="SSF53448">
    <property type="entry name" value="Nucleotide-diphospho-sugar transferases"/>
    <property type="match status" value="1"/>
</dbReference>
<dbReference type="RefSeq" id="WP_207645921.1">
    <property type="nucleotide sequence ID" value="NZ_FNWV01000004.1"/>
</dbReference>
<evidence type="ECO:0000256" key="9">
    <source>
        <dbReference type="ARBA" id="ARBA00038120"/>
    </source>
</evidence>
<keyword evidence="6" id="KW-0472">Membrane</keyword>
<evidence type="ECO:0000256" key="3">
    <source>
        <dbReference type="ARBA" id="ARBA00022676"/>
    </source>
</evidence>
<dbReference type="Proteomes" id="UP000183190">
    <property type="component" value="Unassembled WGS sequence"/>
</dbReference>
<evidence type="ECO:0000256" key="7">
    <source>
        <dbReference type="ARBA" id="ARBA00037281"/>
    </source>
</evidence>
<comment type="similarity">
    <text evidence="9">Belongs to the glycosyltransferase 2 family. CrtQ subfamily.</text>
</comment>
<dbReference type="AlphaFoldDB" id="A0A1H6J216"/>
<evidence type="ECO:0000256" key="1">
    <source>
        <dbReference type="ARBA" id="ARBA00004236"/>
    </source>
</evidence>
<reference evidence="12 13" key="1">
    <citation type="submission" date="2016-10" db="EMBL/GenBank/DDBJ databases">
        <authorList>
            <person name="de Groot N.N."/>
        </authorList>
    </citation>
    <scope>NUCLEOTIDE SEQUENCE [LARGE SCALE GENOMIC DNA]</scope>
    <source>
        <strain evidence="12 13">YAD2003</strain>
    </source>
</reference>
<dbReference type="PANTHER" id="PTHR43646">
    <property type="entry name" value="GLYCOSYLTRANSFERASE"/>
    <property type="match status" value="1"/>
</dbReference>